<accession>A0AAW0BVD8</accession>
<evidence type="ECO:0000313" key="2">
    <source>
        <dbReference type="Proteomes" id="UP001383192"/>
    </source>
</evidence>
<protein>
    <submittedName>
        <fullName evidence="1">Uncharacterized protein</fullName>
    </submittedName>
</protein>
<keyword evidence="2" id="KW-1185">Reference proteome</keyword>
<feature type="non-terminal residue" evidence="1">
    <location>
        <position position="67"/>
    </location>
</feature>
<gene>
    <name evidence="1" type="ORF">VNI00_013844</name>
</gene>
<organism evidence="1 2">
    <name type="scientific">Paramarasmius palmivorus</name>
    <dbReference type="NCBI Taxonomy" id="297713"/>
    <lineage>
        <taxon>Eukaryota</taxon>
        <taxon>Fungi</taxon>
        <taxon>Dikarya</taxon>
        <taxon>Basidiomycota</taxon>
        <taxon>Agaricomycotina</taxon>
        <taxon>Agaricomycetes</taxon>
        <taxon>Agaricomycetidae</taxon>
        <taxon>Agaricales</taxon>
        <taxon>Marasmiineae</taxon>
        <taxon>Marasmiaceae</taxon>
        <taxon>Paramarasmius</taxon>
    </lineage>
</organism>
<dbReference type="AlphaFoldDB" id="A0AAW0BVD8"/>
<reference evidence="1 2" key="1">
    <citation type="submission" date="2024-01" db="EMBL/GenBank/DDBJ databases">
        <title>A draft genome for a cacao thread blight-causing isolate of Paramarasmius palmivorus.</title>
        <authorList>
            <person name="Baruah I.K."/>
            <person name="Bukari Y."/>
            <person name="Amoako-Attah I."/>
            <person name="Meinhardt L.W."/>
            <person name="Bailey B.A."/>
            <person name="Cohen S.P."/>
        </authorList>
    </citation>
    <scope>NUCLEOTIDE SEQUENCE [LARGE SCALE GENOMIC DNA]</scope>
    <source>
        <strain evidence="1 2">GH-12</strain>
    </source>
</reference>
<name>A0AAW0BVD8_9AGAR</name>
<sequence length="67" mass="7617">ISTSFHTTSAFDAEKGSCRSDGVALVIISERTKQAQRCREVFSSPSQQKRPTQWIYFTNIKDFVSSR</sequence>
<dbReference type="Proteomes" id="UP001383192">
    <property type="component" value="Unassembled WGS sequence"/>
</dbReference>
<proteinExistence type="predicted"/>
<evidence type="ECO:0000313" key="1">
    <source>
        <dbReference type="EMBL" id="KAK7030898.1"/>
    </source>
</evidence>
<comment type="caution">
    <text evidence="1">The sequence shown here is derived from an EMBL/GenBank/DDBJ whole genome shotgun (WGS) entry which is preliminary data.</text>
</comment>
<feature type="non-terminal residue" evidence="1">
    <location>
        <position position="1"/>
    </location>
</feature>
<dbReference type="EMBL" id="JAYKXP010000073">
    <property type="protein sequence ID" value="KAK7030898.1"/>
    <property type="molecule type" value="Genomic_DNA"/>
</dbReference>